<dbReference type="AlphaFoldDB" id="A0A364JVQ7"/>
<protein>
    <submittedName>
        <fullName evidence="2">Uncharacterized protein</fullName>
    </submittedName>
</protein>
<accession>A0A364JVQ7</accession>
<keyword evidence="1" id="KW-0472">Membrane</keyword>
<keyword evidence="3" id="KW-1185">Reference proteome</keyword>
<organism evidence="2 3">
    <name type="scientific">Falsochrobactrum ovis</name>
    <dbReference type="NCBI Taxonomy" id="1293442"/>
    <lineage>
        <taxon>Bacteria</taxon>
        <taxon>Pseudomonadati</taxon>
        <taxon>Pseudomonadota</taxon>
        <taxon>Alphaproteobacteria</taxon>
        <taxon>Hyphomicrobiales</taxon>
        <taxon>Brucellaceae</taxon>
        <taxon>Falsochrobactrum</taxon>
    </lineage>
</organism>
<dbReference type="EMBL" id="QLMK01000005">
    <property type="protein sequence ID" value="RAK29138.1"/>
    <property type="molecule type" value="Genomic_DNA"/>
</dbReference>
<evidence type="ECO:0000313" key="3">
    <source>
        <dbReference type="Proteomes" id="UP000249453"/>
    </source>
</evidence>
<evidence type="ECO:0000313" key="2">
    <source>
        <dbReference type="EMBL" id="RAK29138.1"/>
    </source>
</evidence>
<feature type="transmembrane region" description="Helical" evidence="1">
    <location>
        <begin position="6"/>
        <end position="27"/>
    </location>
</feature>
<proteinExistence type="predicted"/>
<keyword evidence="1" id="KW-1133">Transmembrane helix</keyword>
<sequence length="44" mass="4778">MNEAILLGIFMLGLLSGAWIACLLGVWNMRSGSTTKDEAPWGRP</sequence>
<dbReference type="Proteomes" id="UP000249453">
    <property type="component" value="Unassembled WGS sequence"/>
</dbReference>
<reference evidence="2 3" key="1">
    <citation type="submission" date="2018-06" db="EMBL/GenBank/DDBJ databases">
        <title>Genomic Encyclopedia of Type Strains, Phase IV (KMG-IV): sequencing the most valuable type-strain genomes for metagenomic binning, comparative biology and taxonomic classification.</title>
        <authorList>
            <person name="Goeker M."/>
        </authorList>
    </citation>
    <scope>NUCLEOTIDE SEQUENCE [LARGE SCALE GENOMIC DNA]</scope>
    <source>
        <strain evidence="2 3">DSM 26720</strain>
    </source>
</reference>
<name>A0A364JVQ7_9HYPH</name>
<evidence type="ECO:0000256" key="1">
    <source>
        <dbReference type="SAM" id="Phobius"/>
    </source>
</evidence>
<comment type="caution">
    <text evidence="2">The sequence shown here is derived from an EMBL/GenBank/DDBJ whole genome shotgun (WGS) entry which is preliminary data.</text>
</comment>
<gene>
    <name evidence="2" type="ORF">C7374_105189</name>
</gene>
<keyword evidence="1" id="KW-0812">Transmembrane</keyword>